<dbReference type="GeneID" id="107414453"/>
<keyword evidence="8" id="KW-1185">Reference proteome</keyword>
<dbReference type="GO" id="GO:0005634">
    <property type="term" value="C:nucleus"/>
    <property type="evidence" value="ECO:0007669"/>
    <property type="project" value="UniProtKB-SubCell"/>
</dbReference>
<keyword evidence="3" id="KW-0238">DNA-binding</keyword>
<evidence type="ECO:0000256" key="2">
    <source>
        <dbReference type="ARBA" id="ARBA00023015"/>
    </source>
</evidence>
<dbReference type="AlphaFoldDB" id="A0A6P3ZIB8"/>
<feature type="compositionally biased region" description="Polar residues" evidence="6">
    <location>
        <begin position="581"/>
        <end position="597"/>
    </location>
</feature>
<gene>
    <name evidence="9" type="primary">LOC107414453</name>
</gene>
<organism evidence="8 9">
    <name type="scientific">Ziziphus jujuba</name>
    <name type="common">Chinese jujube</name>
    <name type="synonym">Ziziphus sativa</name>
    <dbReference type="NCBI Taxonomy" id="326968"/>
    <lineage>
        <taxon>Eukaryota</taxon>
        <taxon>Viridiplantae</taxon>
        <taxon>Streptophyta</taxon>
        <taxon>Embryophyta</taxon>
        <taxon>Tracheophyta</taxon>
        <taxon>Spermatophyta</taxon>
        <taxon>Magnoliopsida</taxon>
        <taxon>eudicotyledons</taxon>
        <taxon>Gunneridae</taxon>
        <taxon>Pentapetalae</taxon>
        <taxon>rosids</taxon>
        <taxon>fabids</taxon>
        <taxon>Rosales</taxon>
        <taxon>Rhamnaceae</taxon>
        <taxon>Paliureae</taxon>
        <taxon>Ziziphus</taxon>
    </lineage>
</organism>
<proteinExistence type="predicted"/>
<evidence type="ECO:0000256" key="4">
    <source>
        <dbReference type="ARBA" id="ARBA00023163"/>
    </source>
</evidence>
<dbReference type="PANTHER" id="PTHR34067">
    <property type="entry name" value="OS04G0193200 PROTEIN"/>
    <property type="match status" value="1"/>
</dbReference>
<dbReference type="Gene3D" id="3.30.890.10">
    <property type="entry name" value="Methyl-cpg-binding Protein 2, Chain A"/>
    <property type="match status" value="2"/>
</dbReference>
<feature type="domain" description="MBD" evidence="7">
    <location>
        <begin position="1"/>
        <end position="64"/>
    </location>
</feature>
<comment type="subcellular location">
    <subcellularLocation>
        <location evidence="1">Nucleus</location>
    </subcellularLocation>
</comment>
<keyword evidence="5" id="KW-0539">Nucleus</keyword>
<feature type="region of interest" description="Disordered" evidence="6">
    <location>
        <begin position="214"/>
        <end position="328"/>
    </location>
</feature>
<feature type="region of interest" description="Disordered" evidence="6">
    <location>
        <begin position="158"/>
        <end position="177"/>
    </location>
</feature>
<keyword evidence="4" id="KW-0804">Transcription</keyword>
<dbReference type="GO" id="GO:0003677">
    <property type="term" value="F:DNA binding"/>
    <property type="evidence" value="ECO:0007669"/>
    <property type="project" value="UniProtKB-KW"/>
</dbReference>
<feature type="region of interest" description="Disordered" evidence="6">
    <location>
        <begin position="581"/>
        <end position="604"/>
    </location>
</feature>
<dbReference type="Proteomes" id="UP001652623">
    <property type="component" value="Chromosome 8"/>
</dbReference>
<dbReference type="InterPro" id="IPR038945">
    <property type="entry name" value="MBD13-like"/>
</dbReference>
<feature type="compositionally biased region" description="Polar residues" evidence="6">
    <location>
        <begin position="310"/>
        <end position="320"/>
    </location>
</feature>
<feature type="region of interest" description="Disordered" evidence="6">
    <location>
        <begin position="130"/>
        <end position="153"/>
    </location>
</feature>
<sequence length="604" mass="67034">MAETEDWLPPGWTVEVKIRNNGRKDKYYHAPLDGPKFNSKAEVSRYLSSKQIIDGKGTFKRFKRNVVVEKVIPKGLPPGWIKEIRMTKKAGKIRRDPYYIDPINGKIFRSMKDVYRYLETEELGSLGKKLKGSSDEDLEYDETSSPVVSKGQKLAVGKTRRQIDFSQSSNSNEMLKDEQIPNSTFTGQCQFPLEHTSDQGRMSNELRNSDIQEAKVSEQELQSNSPKSTSASFPAGDVLQGEQSPECVLAKHERGRTRLGLSKSKAKKETNLPRRASKRLAGLEVDPIPELKPKTRARRSAVKQSGDDGVNQSGSSSTPGSDCAFEQPDQLEVEPETYCIVDTSESTELPLQSNKRRRLPVDLVTPEKQVSEAETGINCDDRANEKLELPIELPLGELLTDPCIAFAIKTLTGVAFDTYKSSEVASAGSNSRDHSSGNLVTPIELAGNVETGKEAERELGPSVVLPMGVLSFPERQAGKIDTDKNADEKSGYPIEFPSSCSWLDPCIEFAIKTLTADAVPDIQNYFQQQLSSSNSQEHSSDLSMKNVGLHNFSQTNVLHPQFYDVEKPVLEQQVLVEHTLPQSRNISIPSSRASSQNHHGRGRH</sequence>
<feature type="domain" description="MBD" evidence="7">
    <location>
        <begin position="66"/>
        <end position="143"/>
    </location>
</feature>
<reference evidence="9" key="1">
    <citation type="submission" date="2025-08" db="UniProtKB">
        <authorList>
            <consortium name="RefSeq"/>
        </authorList>
    </citation>
    <scope>IDENTIFICATION</scope>
    <source>
        <tissue evidence="9">Seedling</tissue>
    </source>
</reference>
<accession>A0A6P3ZIB8</accession>
<evidence type="ECO:0000313" key="8">
    <source>
        <dbReference type="Proteomes" id="UP001652623"/>
    </source>
</evidence>
<dbReference type="PANTHER" id="PTHR34067:SF24">
    <property type="entry name" value="METHYL-CPG-BINDING DOMAIN-CONTAINING PROTEIN 13"/>
    <property type="match status" value="1"/>
</dbReference>
<dbReference type="InterPro" id="IPR001739">
    <property type="entry name" value="Methyl_CpG_DNA-bd"/>
</dbReference>
<dbReference type="RefSeq" id="XP_015878051.3">
    <property type="nucleotide sequence ID" value="XM_016022565.4"/>
</dbReference>
<dbReference type="InParanoid" id="A0A6P3ZIB8"/>
<evidence type="ECO:0000256" key="1">
    <source>
        <dbReference type="ARBA" id="ARBA00004123"/>
    </source>
</evidence>
<protein>
    <submittedName>
        <fullName evidence="9">Methyl-CpG-binding domain-containing protein 13 isoform X1</fullName>
    </submittedName>
</protein>
<dbReference type="InterPro" id="IPR016177">
    <property type="entry name" value="DNA-bd_dom_sf"/>
</dbReference>
<dbReference type="PROSITE" id="PS50982">
    <property type="entry name" value="MBD"/>
    <property type="match status" value="2"/>
</dbReference>
<feature type="compositionally biased region" description="Polar residues" evidence="6">
    <location>
        <begin position="219"/>
        <end position="232"/>
    </location>
</feature>
<evidence type="ECO:0000256" key="5">
    <source>
        <dbReference type="ARBA" id="ARBA00023242"/>
    </source>
</evidence>
<feature type="region of interest" description="Disordered" evidence="6">
    <location>
        <begin position="183"/>
        <end position="202"/>
    </location>
</feature>
<feature type="compositionally biased region" description="Polar residues" evidence="6">
    <location>
        <begin position="164"/>
        <end position="173"/>
    </location>
</feature>
<name>A0A6P3ZIB8_ZIZJJ</name>
<dbReference type="CDD" id="cd00122">
    <property type="entry name" value="MBD"/>
    <property type="match status" value="1"/>
</dbReference>
<keyword evidence="2" id="KW-0805">Transcription regulation</keyword>
<dbReference type="SUPFAM" id="SSF54171">
    <property type="entry name" value="DNA-binding domain"/>
    <property type="match status" value="2"/>
</dbReference>
<evidence type="ECO:0000313" key="9">
    <source>
        <dbReference type="RefSeq" id="XP_015878051.3"/>
    </source>
</evidence>
<evidence type="ECO:0000256" key="3">
    <source>
        <dbReference type="ARBA" id="ARBA00023125"/>
    </source>
</evidence>
<dbReference type="KEGG" id="zju:107414453"/>
<evidence type="ECO:0000256" key="6">
    <source>
        <dbReference type="SAM" id="MobiDB-lite"/>
    </source>
</evidence>
<evidence type="ECO:0000259" key="7">
    <source>
        <dbReference type="PROSITE" id="PS50982"/>
    </source>
</evidence>
<dbReference type="Pfam" id="PF01429">
    <property type="entry name" value="MBD"/>
    <property type="match status" value="2"/>
</dbReference>